<keyword evidence="1" id="KW-0732">Signal</keyword>
<evidence type="ECO:0000313" key="4">
    <source>
        <dbReference type="Proteomes" id="UP000223913"/>
    </source>
</evidence>
<dbReference type="InterPro" id="IPR026444">
    <property type="entry name" value="Secre_tail"/>
</dbReference>
<evidence type="ECO:0000259" key="2">
    <source>
        <dbReference type="Pfam" id="PF18962"/>
    </source>
</evidence>
<gene>
    <name evidence="3" type="ORF">CRP01_32200</name>
</gene>
<accession>A0A2D0N1S2</accession>
<name>A0A2D0N1S2_FLAN2</name>
<dbReference type="EMBL" id="PDUD01000040">
    <property type="protein sequence ID" value="PHN02445.1"/>
    <property type="molecule type" value="Genomic_DNA"/>
</dbReference>
<feature type="signal peptide" evidence="1">
    <location>
        <begin position="1"/>
        <end position="22"/>
    </location>
</feature>
<dbReference type="RefSeq" id="WP_099154192.1">
    <property type="nucleotide sequence ID" value="NZ_PDUD01000040.1"/>
</dbReference>
<dbReference type="OrthoDB" id="1273278at2"/>
<organism evidence="3 4">
    <name type="scientific">Flavilitoribacter nigricans (strain ATCC 23147 / DSM 23189 / NBRC 102662 / NCIMB 1420 / SS-2)</name>
    <name type="common">Lewinella nigricans</name>
    <dbReference type="NCBI Taxonomy" id="1122177"/>
    <lineage>
        <taxon>Bacteria</taxon>
        <taxon>Pseudomonadati</taxon>
        <taxon>Bacteroidota</taxon>
        <taxon>Saprospiria</taxon>
        <taxon>Saprospirales</taxon>
        <taxon>Lewinellaceae</taxon>
        <taxon>Flavilitoribacter</taxon>
    </lineage>
</organism>
<dbReference type="Proteomes" id="UP000223913">
    <property type="component" value="Unassembled WGS sequence"/>
</dbReference>
<protein>
    <recommendedName>
        <fullName evidence="2">Secretion system C-terminal sorting domain-containing protein</fullName>
    </recommendedName>
</protein>
<dbReference type="AlphaFoldDB" id="A0A2D0N1S2"/>
<sequence length="336" mass="37284">MRTFTFILTLSICMISHALVFAQLNTGTGVPWGELSPTEPLVLDENFQGFEFFHSDENPDMGNSSNAYDEAGGIIYGYKNDTTIVDALNAPGIKIGYYCTQCAYAPDWQTAYAYQQETENTANVSNGFVEVSRNFPSDPPTIAGEFVVDLRQLDFVEVIQWTHSSTGGNKRGVMLQFSLDDGMTWDTLRYQPGGAAFGDSFTKDPTTGIKTPNGYRADPSAFGMTWEDGVYAENVMLKFLEAGGQTPRIHDLKVYASFTPMTPVVDLYENDLRIEQVNRLINVSEIADIAVYHTNGQLLKTATNSDQLHLTELPSGLYIVHVQSGKKLKSKKVFIR</sequence>
<dbReference type="Pfam" id="PF18962">
    <property type="entry name" value="Por_Secre_tail"/>
    <property type="match status" value="1"/>
</dbReference>
<dbReference type="NCBIfam" id="TIGR04183">
    <property type="entry name" value="Por_Secre_tail"/>
    <property type="match status" value="1"/>
</dbReference>
<reference evidence="3 4" key="1">
    <citation type="submission" date="2017-10" db="EMBL/GenBank/DDBJ databases">
        <title>The draft genome sequence of Lewinella nigricans NBRC 102662.</title>
        <authorList>
            <person name="Wang K."/>
        </authorList>
    </citation>
    <scope>NUCLEOTIDE SEQUENCE [LARGE SCALE GENOMIC DNA]</scope>
    <source>
        <strain evidence="3 4">NBRC 102662</strain>
    </source>
</reference>
<proteinExistence type="predicted"/>
<evidence type="ECO:0000313" key="3">
    <source>
        <dbReference type="EMBL" id="PHN02445.1"/>
    </source>
</evidence>
<comment type="caution">
    <text evidence="3">The sequence shown here is derived from an EMBL/GenBank/DDBJ whole genome shotgun (WGS) entry which is preliminary data.</text>
</comment>
<feature type="domain" description="Secretion system C-terminal sorting" evidence="2">
    <location>
        <begin position="283"/>
        <end position="335"/>
    </location>
</feature>
<keyword evidence="4" id="KW-1185">Reference proteome</keyword>
<evidence type="ECO:0000256" key="1">
    <source>
        <dbReference type="SAM" id="SignalP"/>
    </source>
</evidence>
<feature type="chain" id="PRO_5012248833" description="Secretion system C-terminal sorting domain-containing protein" evidence="1">
    <location>
        <begin position="23"/>
        <end position="336"/>
    </location>
</feature>